<dbReference type="CDD" id="cd16917">
    <property type="entry name" value="HATPase_UhpB-NarQ-NarX-like"/>
    <property type="match status" value="1"/>
</dbReference>
<keyword evidence="4" id="KW-1133">Transmembrane helix</keyword>
<keyword evidence="1" id="KW-0808">Transferase</keyword>
<evidence type="ECO:0000313" key="7">
    <source>
        <dbReference type="EMBL" id="MDD2178733.1"/>
    </source>
</evidence>
<dbReference type="InterPro" id="IPR011623">
    <property type="entry name" value="7TMR_DISM_rcpt_extracell_dom1"/>
</dbReference>
<feature type="transmembrane region" description="Helical" evidence="4">
    <location>
        <begin position="269"/>
        <end position="290"/>
    </location>
</feature>
<evidence type="ECO:0000256" key="5">
    <source>
        <dbReference type="SAM" id="SignalP"/>
    </source>
</evidence>
<feature type="transmembrane region" description="Helical" evidence="4">
    <location>
        <begin position="302"/>
        <end position="324"/>
    </location>
</feature>
<organism evidence="7 8">
    <name type="scientific">Acidovorax benzenivorans</name>
    <dbReference type="NCBI Taxonomy" id="2987520"/>
    <lineage>
        <taxon>Bacteria</taxon>
        <taxon>Pseudomonadati</taxon>
        <taxon>Pseudomonadota</taxon>
        <taxon>Betaproteobacteria</taxon>
        <taxon>Burkholderiales</taxon>
        <taxon>Comamonadaceae</taxon>
        <taxon>Acidovorax</taxon>
    </lineage>
</organism>
<evidence type="ECO:0000313" key="8">
    <source>
        <dbReference type="Proteomes" id="UP001148932"/>
    </source>
</evidence>
<dbReference type="Gene3D" id="3.30.565.10">
    <property type="entry name" value="Histidine kinase-like ATPase, C-terminal domain"/>
    <property type="match status" value="1"/>
</dbReference>
<dbReference type="Pfam" id="PF02518">
    <property type="entry name" value="HATPase_c"/>
    <property type="match status" value="1"/>
</dbReference>
<protein>
    <submittedName>
        <fullName evidence="7">Histidine kinase</fullName>
    </submittedName>
</protein>
<keyword evidence="3" id="KW-0902">Two-component regulatory system</keyword>
<dbReference type="InterPro" id="IPR050482">
    <property type="entry name" value="Sensor_HK_TwoCompSys"/>
</dbReference>
<gene>
    <name evidence="7" type="ORF">OIN59_14945</name>
</gene>
<evidence type="ECO:0000256" key="1">
    <source>
        <dbReference type="ARBA" id="ARBA00022679"/>
    </source>
</evidence>
<dbReference type="Pfam" id="PF07695">
    <property type="entry name" value="7TMR-DISM_7TM"/>
    <property type="match status" value="1"/>
</dbReference>
<dbReference type="RefSeq" id="WP_274111645.1">
    <property type="nucleotide sequence ID" value="NZ_JAPCKI010000007.1"/>
</dbReference>
<dbReference type="Proteomes" id="UP001148932">
    <property type="component" value="Unassembled WGS sequence"/>
</dbReference>
<accession>A0ABT5S0T8</accession>
<feature type="transmembrane region" description="Helical" evidence="4">
    <location>
        <begin position="330"/>
        <end position="354"/>
    </location>
</feature>
<feature type="transmembrane region" description="Helical" evidence="4">
    <location>
        <begin position="392"/>
        <end position="410"/>
    </location>
</feature>
<feature type="transmembrane region" description="Helical" evidence="4">
    <location>
        <begin position="211"/>
        <end position="231"/>
    </location>
</feature>
<dbReference type="PROSITE" id="PS51257">
    <property type="entry name" value="PROKAR_LIPOPROTEIN"/>
    <property type="match status" value="1"/>
</dbReference>
<dbReference type="SUPFAM" id="SSF55874">
    <property type="entry name" value="ATPase domain of HSP90 chaperone/DNA topoisomerase II/histidine kinase"/>
    <property type="match status" value="1"/>
</dbReference>
<dbReference type="EMBL" id="JAPCKI010000007">
    <property type="protein sequence ID" value="MDD2178733.1"/>
    <property type="molecule type" value="Genomic_DNA"/>
</dbReference>
<dbReference type="InterPro" id="IPR003594">
    <property type="entry name" value="HATPase_dom"/>
</dbReference>
<feature type="transmembrane region" description="Helical" evidence="4">
    <location>
        <begin position="238"/>
        <end position="257"/>
    </location>
</feature>
<evidence type="ECO:0000256" key="3">
    <source>
        <dbReference type="ARBA" id="ARBA00023012"/>
    </source>
</evidence>
<keyword evidence="4" id="KW-0812">Transmembrane</keyword>
<comment type="caution">
    <text evidence="7">The sequence shown here is derived from an EMBL/GenBank/DDBJ whole genome shotgun (WGS) entry which is preliminary data.</text>
</comment>
<name>A0ABT5S0T8_9BURK</name>
<keyword evidence="8" id="KW-1185">Reference proteome</keyword>
<dbReference type="PANTHER" id="PTHR24421:SF58">
    <property type="entry name" value="SIGNAL TRANSDUCTION HISTIDINE-PROTEIN KINASE_PHOSPHATASE UHPB"/>
    <property type="match status" value="1"/>
</dbReference>
<proteinExistence type="predicted"/>
<dbReference type="PANTHER" id="PTHR24421">
    <property type="entry name" value="NITRATE/NITRITE SENSOR PROTEIN NARX-RELATED"/>
    <property type="match status" value="1"/>
</dbReference>
<dbReference type="GO" id="GO:0016301">
    <property type="term" value="F:kinase activity"/>
    <property type="evidence" value="ECO:0007669"/>
    <property type="project" value="UniProtKB-KW"/>
</dbReference>
<feature type="signal peptide" evidence="5">
    <location>
        <begin position="1"/>
        <end position="26"/>
    </location>
</feature>
<reference evidence="7" key="1">
    <citation type="submission" date="2022-10" db="EMBL/GenBank/DDBJ databases">
        <title>Description of microaerobic benzene degrading bacteria.</title>
        <authorList>
            <person name="Bedics A."/>
            <person name="Tancsics A."/>
            <person name="Banerjee S."/>
        </authorList>
    </citation>
    <scope>NUCLEOTIDE SEQUENCE</scope>
    <source>
        <strain evidence="7">D2M1</strain>
    </source>
</reference>
<dbReference type="SMART" id="SM00387">
    <property type="entry name" value="HATPase_c"/>
    <property type="match status" value="1"/>
</dbReference>
<keyword evidence="5" id="KW-0732">Signal</keyword>
<sequence length="658" mass="71669">MPPTNRACWRISQCLAWLLLAAWLVACGDRGQGSGAVHIEQASMRVEPGAGWEPPPGPPGAVQGADGWAQVPLPHARARSLAEGSASLQALPDVVWYRLTLPPGVPDQALFLYLPRWQTIGIVAVYVDGRMAYRTQGSRVWNSFNWPLWVALGGGGSQSGNGRAGGVPPHTIWVRMASQPGVGGALSTAWVGTEDALLWRYHLRRFVQNDLISQTGAAFLVIGLFALAVGLVRRREPIYVLFFAVSVTCVLRNLHYVVDDSPLPVPDDWFGWLTVNALGWSMVATFAFAFALRVHHKRMPRLAWGIVALVVLCTVLTLPVPQLLPHVHAILPAVYIVLTVLTAVVAASGVWASWQARSGEGLVLFAWFSLNVPAGVHDLLLQNYRIDIERVYLAPYLSIGLFAIFLAIVYRRYVGAIHAVEVVNAGLESQLAVRERELTASHEQLRALERQQTLAAERQRLMQDMHDGIGSSLMSALRMVERGQASTADTALVLKDCIDDLKLAIDSLSPADADVLALLAALRFRLAPRLKAAGIALTWSVQDLPPLPWLDPQAALHVLRILQEVLTNILKHSQATTIDLATEGHAGSAHEGGVVVRIRDNGRAFVPTPSPPPAIPASQGLANVRHRAKALGGHCQWAAWEGGGEFRLWLPLTRRVIQ</sequence>
<evidence type="ECO:0000256" key="2">
    <source>
        <dbReference type="ARBA" id="ARBA00022777"/>
    </source>
</evidence>
<evidence type="ECO:0000259" key="6">
    <source>
        <dbReference type="SMART" id="SM00387"/>
    </source>
</evidence>
<feature type="chain" id="PRO_5045447810" evidence="5">
    <location>
        <begin position="27"/>
        <end position="658"/>
    </location>
</feature>
<dbReference type="Gene3D" id="1.20.5.1930">
    <property type="match status" value="1"/>
</dbReference>
<dbReference type="InterPro" id="IPR036890">
    <property type="entry name" value="HATPase_C_sf"/>
</dbReference>
<keyword evidence="2 7" id="KW-0418">Kinase</keyword>
<feature type="domain" description="Histidine kinase/HSP90-like ATPase" evidence="6">
    <location>
        <begin position="553"/>
        <end position="654"/>
    </location>
</feature>
<feature type="transmembrane region" description="Helical" evidence="4">
    <location>
        <begin position="361"/>
        <end position="380"/>
    </location>
</feature>
<evidence type="ECO:0000256" key="4">
    <source>
        <dbReference type="SAM" id="Phobius"/>
    </source>
</evidence>
<keyword evidence="4" id="KW-0472">Membrane</keyword>